<feature type="compositionally biased region" description="Low complexity" evidence="1">
    <location>
        <begin position="286"/>
        <end position="304"/>
    </location>
</feature>
<feature type="compositionally biased region" description="Basic and acidic residues" evidence="1">
    <location>
        <begin position="642"/>
        <end position="655"/>
    </location>
</feature>
<keyword evidence="2" id="KW-0472">Membrane</keyword>
<evidence type="ECO:0000256" key="1">
    <source>
        <dbReference type="SAM" id="MobiDB-lite"/>
    </source>
</evidence>
<evidence type="ECO:0000313" key="4">
    <source>
        <dbReference type="Proteomes" id="UP000809789"/>
    </source>
</evidence>
<feature type="compositionally biased region" description="Basic residues" evidence="1">
    <location>
        <begin position="350"/>
        <end position="367"/>
    </location>
</feature>
<dbReference type="OrthoDB" id="3883986at2759"/>
<organism evidence="3 4">
    <name type="scientific">Elsinoe batatas</name>
    <dbReference type="NCBI Taxonomy" id="2601811"/>
    <lineage>
        <taxon>Eukaryota</taxon>
        <taxon>Fungi</taxon>
        <taxon>Dikarya</taxon>
        <taxon>Ascomycota</taxon>
        <taxon>Pezizomycotina</taxon>
        <taxon>Dothideomycetes</taxon>
        <taxon>Dothideomycetidae</taxon>
        <taxon>Myriangiales</taxon>
        <taxon>Elsinoaceae</taxon>
        <taxon>Elsinoe</taxon>
    </lineage>
</organism>
<feature type="compositionally biased region" description="Polar residues" evidence="1">
    <location>
        <begin position="475"/>
        <end position="484"/>
    </location>
</feature>
<feature type="region of interest" description="Disordered" evidence="1">
    <location>
        <begin position="45"/>
        <end position="113"/>
    </location>
</feature>
<proteinExistence type="predicted"/>
<feature type="region of interest" description="Disordered" evidence="1">
    <location>
        <begin position="213"/>
        <end position="239"/>
    </location>
</feature>
<feature type="compositionally biased region" description="Pro residues" evidence="1">
    <location>
        <begin position="305"/>
        <end position="321"/>
    </location>
</feature>
<gene>
    <name evidence="3" type="ORF">KVT40_006492</name>
</gene>
<comment type="caution">
    <text evidence="3">The sequence shown here is derived from an EMBL/GenBank/DDBJ whole genome shotgun (WGS) entry which is preliminary data.</text>
</comment>
<feature type="transmembrane region" description="Helical" evidence="2">
    <location>
        <begin position="116"/>
        <end position="140"/>
    </location>
</feature>
<feature type="compositionally biased region" description="Polar residues" evidence="1">
    <location>
        <begin position="78"/>
        <end position="109"/>
    </location>
</feature>
<keyword evidence="2" id="KW-0812">Transmembrane</keyword>
<dbReference type="AlphaFoldDB" id="A0A8K0L1T0"/>
<keyword evidence="4" id="KW-1185">Reference proteome</keyword>
<feature type="compositionally biased region" description="Basic and acidic residues" evidence="1">
    <location>
        <begin position="671"/>
        <end position="683"/>
    </location>
</feature>
<accession>A0A8K0L1T0</accession>
<feature type="compositionally biased region" description="Low complexity" evidence="1">
    <location>
        <begin position="504"/>
        <end position="524"/>
    </location>
</feature>
<name>A0A8K0L1T0_9PEZI</name>
<sequence length="702" mass="73945">MDQLLQGAKSILDSVYPEISSIATFSIPTTVVIDGSTYRIPAIALPTPSTTSDSSSSSSGSSSTPSSTSSRPSSTSSAQITTPAPAQTSLDLNRTTTSSPQAPTDTNAGHSPDRRLGIILGVTLSLLAILIAIGVMWFAYRRKKRTGYWLKHKPPPSDEEVDTWRDEKGVKEKPTSSFFVRPLNHTSHIWSEHGASTRYQPITNSAPHMASVEPVKPGSAGKGDPWTGASGLPGGTGATRISEREVAPDGSSVPLMAGAAGAATGAAAPAAAVGTTNSTSPNNGAPLNSNPNPFSTSPPKSSPLSQPPITAPSPSPPPMPTEIPAEHSHTASRTAAAAGLGGLAGLAAARHARKSSSHSRSRSRGHPRPSTENTHPAFRPSLENPDNNHSSSDSYHTPPEDLAAEMTVNDGPYARARRASWGEKRHSWSRRRSSGGGIAAEVSWRQSRDMEIAPVPDPYMSPAGARRSWGERTGLDTQRQPLSTDTERIQEGERNRAPTPLMHAFFGKGKAKAKATSPSPGAAAETAQDASSPFLPQSRGRSDTVSTRRSTISRKPVPAPIQTDLPRGERPVSNPFASPADEYAEHSPGPYGGSPVYAKRRSSGGAGGGGGTGHGSGMYARGDYEEDYGPAPLVPTRSPQRSSREWTPTRRESPRVHYPSGQEVGMFDFGLTKEELRGLREAGGRPSGEGGRTWSFERGEGV</sequence>
<feature type="compositionally biased region" description="Gly residues" evidence="1">
    <location>
        <begin position="604"/>
        <end position="616"/>
    </location>
</feature>
<keyword evidence="2" id="KW-1133">Transmembrane helix</keyword>
<reference evidence="3" key="1">
    <citation type="submission" date="2021-07" db="EMBL/GenBank/DDBJ databases">
        <title>Elsinoe batatas strain:CRI-CJ2 Genome sequencing and assembly.</title>
        <authorList>
            <person name="Huang L."/>
        </authorList>
    </citation>
    <scope>NUCLEOTIDE SEQUENCE</scope>
    <source>
        <strain evidence="3">CRI-CJ2</strain>
    </source>
</reference>
<dbReference type="EMBL" id="JAESVG020000007">
    <property type="protein sequence ID" value="KAG8626091.1"/>
    <property type="molecule type" value="Genomic_DNA"/>
</dbReference>
<feature type="compositionally biased region" description="Low complexity" evidence="1">
    <location>
        <begin position="46"/>
        <end position="77"/>
    </location>
</feature>
<dbReference type="Proteomes" id="UP000809789">
    <property type="component" value="Unassembled WGS sequence"/>
</dbReference>
<feature type="region of interest" description="Disordered" evidence="1">
    <location>
        <begin position="268"/>
        <end position="702"/>
    </location>
</feature>
<evidence type="ECO:0000313" key="3">
    <source>
        <dbReference type="EMBL" id="KAG8626091.1"/>
    </source>
</evidence>
<feature type="compositionally biased region" description="Basic and acidic residues" evidence="1">
    <location>
        <begin position="485"/>
        <end position="496"/>
    </location>
</feature>
<feature type="compositionally biased region" description="Polar residues" evidence="1">
    <location>
        <begin position="384"/>
        <end position="395"/>
    </location>
</feature>
<evidence type="ECO:0000256" key="2">
    <source>
        <dbReference type="SAM" id="Phobius"/>
    </source>
</evidence>
<protein>
    <submittedName>
        <fullName evidence="3">Uncharacterized protein</fullName>
    </submittedName>
</protein>